<evidence type="ECO:0000313" key="1">
    <source>
        <dbReference type="Proteomes" id="UP000046395"/>
    </source>
</evidence>
<dbReference type="AlphaFoldDB" id="A0A5S6QCT1"/>
<sequence>MLLGRSRSCPSSFKIKTPICKLVIAVLKDTPSTERKRLHLFRNDSAVPMTVAQYRRGDNVSCFMATQQGKTAPFSSRHAALRQTCTYRLESLDAVMRFSGYLLEAATFSHAI</sequence>
<protein>
    <submittedName>
        <fullName evidence="2">Uncharacterized protein</fullName>
    </submittedName>
</protein>
<reference evidence="2" key="1">
    <citation type="submission" date="2019-12" db="UniProtKB">
        <authorList>
            <consortium name="WormBaseParasite"/>
        </authorList>
    </citation>
    <scope>IDENTIFICATION</scope>
</reference>
<organism evidence="1 2">
    <name type="scientific">Trichuris muris</name>
    <name type="common">Mouse whipworm</name>
    <dbReference type="NCBI Taxonomy" id="70415"/>
    <lineage>
        <taxon>Eukaryota</taxon>
        <taxon>Metazoa</taxon>
        <taxon>Ecdysozoa</taxon>
        <taxon>Nematoda</taxon>
        <taxon>Enoplea</taxon>
        <taxon>Dorylaimia</taxon>
        <taxon>Trichinellida</taxon>
        <taxon>Trichuridae</taxon>
        <taxon>Trichuris</taxon>
    </lineage>
</organism>
<name>A0A5S6QCT1_TRIMR</name>
<evidence type="ECO:0000313" key="2">
    <source>
        <dbReference type="WBParaSite" id="TMUE_1000004737.1"/>
    </source>
</evidence>
<accession>A0A5S6QCT1</accession>
<dbReference type="WBParaSite" id="TMUE_1000004737.1">
    <property type="protein sequence ID" value="TMUE_1000004737.1"/>
    <property type="gene ID" value="WBGene00299080"/>
</dbReference>
<keyword evidence="1" id="KW-1185">Reference proteome</keyword>
<proteinExistence type="predicted"/>
<dbReference type="Proteomes" id="UP000046395">
    <property type="component" value="Unassembled WGS sequence"/>
</dbReference>